<dbReference type="Proteomes" id="UP000317369">
    <property type="component" value="Chromosome"/>
</dbReference>
<dbReference type="RefSeq" id="WP_145073889.1">
    <property type="nucleotide sequence ID" value="NZ_CP036425.1"/>
</dbReference>
<evidence type="ECO:0000256" key="1">
    <source>
        <dbReference type="SAM" id="Phobius"/>
    </source>
</evidence>
<gene>
    <name evidence="2" type="ORF">KS4_04230</name>
</gene>
<keyword evidence="3" id="KW-1185">Reference proteome</keyword>
<feature type="transmembrane region" description="Helical" evidence="1">
    <location>
        <begin position="36"/>
        <end position="56"/>
    </location>
</feature>
<protein>
    <submittedName>
        <fullName evidence="2">Uncharacterized protein</fullName>
    </submittedName>
</protein>
<dbReference type="AlphaFoldDB" id="A0A517YQ93"/>
<reference evidence="2 3" key="1">
    <citation type="submission" date="2019-02" db="EMBL/GenBank/DDBJ databases">
        <title>Deep-cultivation of Planctomycetes and their phenomic and genomic characterization uncovers novel biology.</title>
        <authorList>
            <person name="Wiegand S."/>
            <person name="Jogler M."/>
            <person name="Boedeker C."/>
            <person name="Pinto D."/>
            <person name="Vollmers J."/>
            <person name="Rivas-Marin E."/>
            <person name="Kohn T."/>
            <person name="Peeters S.H."/>
            <person name="Heuer A."/>
            <person name="Rast P."/>
            <person name="Oberbeckmann S."/>
            <person name="Bunk B."/>
            <person name="Jeske O."/>
            <person name="Meyerdierks A."/>
            <person name="Storesund J.E."/>
            <person name="Kallscheuer N."/>
            <person name="Luecker S."/>
            <person name="Lage O.M."/>
            <person name="Pohl T."/>
            <person name="Merkel B.J."/>
            <person name="Hornburger P."/>
            <person name="Mueller R.-W."/>
            <person name="Bruemmer F."/>
            <person name="Labrenz M."/>
            <person name="Spormann A.M."/>
            <person name="Op den Camp H."/>
            <person name="Overmann J."/>
            <person name="Amann R."/>
            <person name="Jetten M.S.M."/>
            <person name="Mascher T."/>
            <person name="Medema M.H."/>
            <person name="Devos D.P."/>
            <person name="Kaster A.-K."/>
            <person name="Ovreas L."/>
            <person name="Rohde M."/>
            <person name="Galperin M.Y."/>
            <person name="Jogler C."/>
        </authorList>
    </citation>
    <scope>NUCLEOTIDE SEQUENCE [LARGE SCALE GENOMIC DNA]</scope>
    <source>
        <strain evidence="2 3">KS4</strain>
    </source>
</reference>
<name>A0A517YQ93_9BACT</name>
<keyword evidence="1" id="KW-0472">Membrane</keyword>
<dbReference type="OrthoDB" id="269091at2"/>
<proteinExistence type="predicted"/>
<accession>A0A517YQ93</accession>
<organism evidence="2 3">
    <name type="scientific">Poriferisphaera corsica</name>
    <dbReference type="NCBI Taxonomy" id="2528020"/>
    <lineage>
        <taxon>Bacteria</taxon>
        <taxon>Pseudomonadati</taxon>
        <taxon>Planctomycetota</taxon>
        <taxon>Phycisphaerae</taxon>
        <taxon>Phycisphaerales</taxon>
        <taxon>Phycisphaeraceae</taxon>
        <taxon>Poriferisphaera</taxon>
    </lineage>
</organism>
<dbReference type="KEGG" id="pcor:KS4_04230"/>
<keyword evidence="1" id="KW-1133">Transmembrane helix</keyword>
<dbReference type="EMBL" id="CP036425">
    <property type="protein sequence ID" value="QDU32391.1"/>
    <property type="molecule type" value="Genomic_DNA"/>
</dbReference>
<sequence length="717" mass="80584">MIRLKKKHGMEAEDYGRDEVTGIDLELKIIGKHRKAVYVVLAVCAVLIGIGVVWQVNWKWEQEARLAAIYAQIRADGYPVTGGDLDAWYQIDDGEVDVTEFYLSVFEDLEEEVESFEAQAIQGDAGDIAVWHIKQQVKDALLAKGALGQDEDGDWMAINGEGRKNAVFVEIERTEIEDEFSGLDMMGMGMGIGTFRMIDEGEEIEEAEVDEESTTSMEEWVLVDDEVSLVERKSDGQWQVAGMYESMGMGGGLSHNYGAWMVSELFYGKPVELPVIGMGPDLWVEGRAADVMVDGVRRYVGLMEDELERLMDGPGDEYFRVMNEEGELVKGEDAEIAVRWPGDYSNLWELLMPQLGAQRRAARTLQMYVWLKTQEGDGGEALRGLRGIRRLYDLGIDEPTIIAQLVAVSIRALMMGVVDDCLSMHVFSEEQLVEVAKLCRFSEERGIQSFKNSLIAERTQLVEMGDRLLNDYEWVAQAGGNGVPSYGAIWSMDKLGVMSADMAWGVETYEQAIQPLDVGEYDIENLDDAYERIPMGYLVSGMFWREFMPGLSTYGRTMKQSRVMVDLYEVAAALELWRVRYGEEASGGNGYPEDLNVLVETGLLEDVPRDLMDEAKEGLRYRRGETGCVVYSVGKNGVDDGGKNSQGISGWHNDGGDVTVYLSVPGKGYKAIYAELFPETAKAFWDEVARDGRNYLHRMNGEEEELSKNERNWRRIR</sequence>
<evidence type="ECO:0000313" key="3">
    <source>
        <dbReference type="Proteomes" id="UP000317369"/>
    </source>
</evidence>
<keyword evidence="1" id="KW-0812">Transmembrane</keyword>
<evidence type="ECO:0000313" key="2">
    <source>
        <dbReference type="EMBL" id="QDU32391.1"/>
    </source>
</evidence>